<gene>
    <name evidence="2" type="ORF">IAC18_08840</name>
</gene>
<feature type="domain" description="N-acetyltransferase" evidence="1">
    <location>
        <begin position="1"/>
        <end position="163"/>
    </location>
</feature>
<dbReference type="EMBL" id="DVJK01000251">
    <property type="protein sequence ID" value="HIS67660.1"/>
    <property type="molecule type" value="Genomic_DNA"/>
</dbReference>
<reference evidence="2" key="2">
    <citation type="journal article" date="2021" name="PeerJ">
        <title>Extensive microbial diversity within the chicken gut microbiome revealed by metagenomics and culture.</title>
        <authorList>
            <person name="Gilroy R."/>
            <person name="Ravi A."/>
            <person name="Getino M."/>
            <person name="Pursley I."/>
            <person name="Horton D.L."/>
            <person name="Alikhan N.F."/>
            <person name="Baker D."/>
            <person name="Gharbi K."/>
            <person name="Hall N."/>
            <person name="Watson M."/>
            <person name="Adriaenssens E.M."/>
            <person name="Foster-Nyarko E."/>
            <person name="Jarju S."/>
            <person name="Secka A."/>
            <person name="Antonio M."/>
            <person name="Oren A."/>
            <person name="Chaudhuri R.R."/>
            <person name="La Ragione R."/>
            <person name="Hildebrand F."/>
            <person name="Pallen M.J."/>
        </authorList>
    </citation>
    <scope>NUCLEOTIDE SEQUENCE</scope>
    <source>
        <strain evidence="2">ChiHjej10B9-9673</strain>
    </source>
</reference>
<accession>A0A9D1JVJ9</accession>
<evidence type="ECO:0000313" key="3">
    <source>
        <dbReference type="Proteomes" id="UP000824001"/>
    </source>
</evidence>
<comment type="caution">
    <text evidence="2">The sequence shown here is derived from an EMBL/GenBank/DDBJ whole genome shotgun (WGS) entry which is preliminary data.</text>
</comment>
<name>A0A9D1JVJ9_9FIRM</name>
<evidence type="ECO:0000313" key="2">
    <source>
        <dbReference type="EMBL" id="HIS67660.1"/>
    </source>
</evidence>
<organism evidence="2 3">
    <name type="scientific">Candidatus Scatomorpha merdipullorum</name>
    <dbReference type="NCBI Taxonomy" id="2840927"/>
    <lineage>
        <taxon>Bacteria</taxon>
        <taxon>Bacillati</taxon>
        <taxon>Bacillota</taxon>
        <taxon>Clostridia</taxon>
        <taxon>Eubacteriales</taxon>
        <taxon>Candidatus Scatomorpha</taxon>
    </lineage>
</organism>
<sequence>MIIRRWRPEDAAALARAINDEAVQANLRDGLPFPYTVSDAEAFIGAALSDGSMYSFAVTENDVCIGCISVTRGENIHRLTGELGYYIARERWGRGYATGAVREICRYIFENTDMQRIFAEPFADNAASCRVLEKAGFTLEGTLRSNAIKSARIRDTRMYSLLRD</sequence>
<evidence type="ECO:0000259" key="1">
    <source>
        <dbReference type="PROSITE" id="PS51186"/>
    </source>
</evidence>
<dbReference type="SUPFAM" id="SSF55729">
    <property type="entry name" value="Acyl-CoA N-acyltransferases (Nat)"/>
    <property type="match status" value="1"/>
</dbReference>
<proteinExistence type="predicted"/>
<dbReference type="AlphaFoldDB" id="A0A9D1JVJ9"/>
<dbReference type="InterPro" id="IPR016181">
    <property type="entry name" value="Acyl_CoA_acyltransferase"/>
</dbReference>
<dbReference type="Pfam" id="PF13302">
    <property type="entry name" value="Acetyltransf_3"/>
    <property type="match status" value="1"/>
</dbReference>
<dbReference type="GO" id="GO:0016747">
    <property type="term" value="F:acyltransferase activity, transferring groups other than amino-acyl groups"/>
    <property type="evidence" value="ECO:0007669"/>
    <property type="project" value="InterPro"/>
</dbReference>
<protein>
    <submittedName>
        <fullName evidence="2">GNAT family N-acetyltransferase</fullName>
    </submittedName>
</protein>
<dbReference type="PROSITE" id="PS51186">
    <property type="entry name" value="GNAT"/>
    <property type="match status" value="1"/>
</dbReference>
<dbReference type="Gene3D" id="3.40.630.30">
    <property type="match status" value="1"/>
</dbReference>
<dbReference type="InterPro" id="IPR000182">
    <property type="entry name" value="GNAT_dom"/>
</dbReference>
<dbReference type="Proteomes" id="UP000824001">
    <property type="component" value="Unassembled WGS sequence"/>
</dbReference>
<dbReference type="PANTHER" id="PTHR43328:SF1">
    <property type="entry name" value="N-ACETYLTRANSFERASE DOMAIN-CONTAINING PROTEIN"/>
    <property type="match status" value="1"/>
</dbReference>
<reference evidence="2" key="1">
    <citation type="submission" date="2020-10" db="EMBL/GenBank/DDBJ databases">
        <authorList>
            <person name="Gilroy R."/>
        </authorList>
    </citation>
    <scope>NUCLEOTIDE SEQUENCE</scope>
    <source>
        <strain evidence="2">ChiHjej10B9-9673</strain>
    </source>
</reference>
<dbReference type="PANTHER" id="PTHR43328">
    <property type="entry name" value="ACETYLTRANSFERASE-RELATED"/>
    <property type="match status" value="1"/>
</dbReference>